<feature type="region of interest" description="Disordered" evidence="1">
    <location>
        <begin position="240"/>
        <end position="264"/>
    </location>
</feature>
<evidence type="ECO:0000313" key="3">
    <source>
        <dbReference type="Proteomes" id="UP000242525"/>
    </source>
</evidence>
<name>A0A0J9X7G2_GEOCN</name>
<feature type="region of interest" description="Disordered" evidence="1">
    <location>
        <begin position="297"/>
        <end position="323"/>
    </location>
</feature>
<organism evidence="2 3">
    <name type="scientific">Geotrichum candidum</name>
    <name type="common">Oospora lactis</name>
    <name type="synonym">Dipodascus geotrichum</name>
    <dbReference type="NCBI Taxonomy" id="1173061"/>
    <lineage>
        <taxon>Eukaryota</taxon>
        <taxon>Fungi</taxon>
        <taxon>Dikarya</taxon>
        <taxon>Ascomycota</taxon>
        <taxon>Saccharomycotina</taxon>
        <taxon>Dipodascomycetes</taxon>
        <taxon>Dipodascales</taxon>
        <taxon>Dipodascaceae</taxon>
        <taxon>Geotrichum</taxon>
    </lineage>
</organism>
<feature type="region of interest" description="Disordered" evidence="1">
    <location>
        <begin position="1"/>
        <end position="65"/>
    </location>
</feature>
<evidence type="ECO:0000313" key="2">
    <source>
        <dbReference type="EMBL" id="CDO53141.1"/>
    </source>
</evidence>
<gene>
    <name evidence="2" type="ORF">BN980_GECA04s04965g</name>
</gene>
<evidence type="ECO:0000256" key="1">
    <source>
        <dbReference type="SAM" id="MobiDB-lite"/>
    </source>
</evidence>
<protein>
    <submittedName>
        <fullName evidence="2">Uncharacterized protein</fullName>
    </submittedName>
</protein>
<accession>A0A0J9X7G2</accession>
<feature type="compositionally biased region" description="Polar residues" evidence="1">
    <location>
        <begin position="1"/>
        <end position="11"/>
    </location>
</feature>
<reference evidence="2" key="1">
    <citation type="submission" date="2014-03" db="EMBL/GenBank/DDBJ databases">
        <authorList>
            <person name="Casaregola S."/>
        </authorList>
    </citation>
    <scope>NUCLEOTIDE SEQUENCE [LARGE SCALE GENOMIC DNA]</scope>
    <source>
        <strain evidence="2">CLIB 918</strain>
    </source>
</reference>
<comment type="caution">
    <text evidence="2">The sequence shown here is derived from an EMBL/GenBank/DDBJ whole genome shotgun (WGS) entry which is preliminary data.</text>
</comment>
<feature type="region of interest" description="Disordered" evidence="1">
    <location>
        <begin position="347"/>
        <end position="417"/>
    </location>
</feature>
<sequence>MNSLWWNALNDSTSTSAPSSPPPKSRPIQSTLDSSPVPHSKWGQKRARTSALEPETRQTSKYKSGTKAVAAKSVPVEEKVAATELVRDLYGSAQALRKEALRVMTEFDGRCARFQDVVEKWVRRDAELKEEGLCGQEDLMAVIKNFIETASQTLASFAATASTVDARLDGVAALLEGVYRTQLEQQEVLRQVIEGQAELLRRRSSGLTPFSSAESQAKFICIEHTKKKNDQVSFETTGFDEERCSHKNPRSPANQENNDAIGNDIKTSNTVLDDSTGSLIVPVSEPAITYHLRDSAEPDDYKHNVDNSQNQHDSVHTGDYRDGEEEFYNNTESTLINSDFAYTLPRPHPCYARSSSHGDSNSTDHDQPGTQTPPPRERNFKRLLVSSDDHNPDSDDICYEKGYSSDKDGGQLNLREL</sequence>
<proteinExistence type="predicted"/>
<feature type="compositionally biased region" description="Basic and acidic residues" evidence="1">
    <location>
        <begin position="403"/>
        <end position="417"/>
    </location>
</feature>
<dbReference type="Proteomes" id="UP000242525">
    <property type="component" value="Unassembled WGS sequence"/>
</dbReference>
<dbReference type="AlphaFoldDB" id="A0A0J9X7G2"/>
<feature type="compositionally biased region" description="Polar residues" evidence="1">
    <location>
        <begin position="251"/>
        <end position="264"/>
    </location>
</feature>
<keyword evidence="3" id="KW-1185">Reference proteome</keyword>
<dbReference type="EMBL" id="CCBN010000004">
    <property type="protein sequence ID" value="CDO53141.1"/>
    <property type="molecule type" value="Genomic_DNA"/>
</dbReference>